<dbReference type="Proteomes" id="UP000322165">
    <property type="component" value="Unassembled WGS sequence"/>
</dbReference>
<dbReference type="Pfam" id="PF13723">
    <property type="entry name" value="Ketoacyl-synt_2"/>
    <property type="match status" value="1"/>
</dbReference>
<evidence type="ECO:0000313" key="2">
    <source>
        <dbReference type="EMBL" id="KAA2285942.1"/>
    </source>
</evidence>
<dbReference type="RefSeq" id="WP_149859160.1">
    <property type="nucleotide sequence ID" value="NZ_VUOD01000001.1"/>
</dbReference>
<evidence type="ECO:0000259" key="1">
    <source>
        <dbReference type="Pfam" id="PF13723"/>
    </source>
</evidence>
<name>A0A5B2ZFR2_9GAMM</name>
<sequence>MPGRFSIETWSACAAGIEDRQAWQAWARAPFLPEGEPVPALAEMPAMQRRRLGTLGRLALQVAWRCQPEAEAGLPMVFASRHGDIHRTQEMLDGLARGEPLSPTQFGLSTHNAIAAQYSIARGMTGNYLAVAAGEASVEAGVVEALGLLADGAPAVLLVAYDAPIPSAYEAFRDEPECSWAWAWRLVPPGEGLPTLSLSPAGDPAPAPSPEAASLPHGLEVLRQLLAGGAAWPSRDRRWVWRRHA</sequence>
<reference evidence="2 3" key="1">
    <citation type="submission" date="2019-09" db="EMBL/GenBank/DDBJ databases">
        <title>Arenimonas chukotkensis sp. nov., a bacterium isolated from Chukotka hot spring, Arctic region, Russia.</title>
        <authorList>
            <person name="Zayulina K.S."/>
            <person name="Prokofeva M.I."/>
            <person name="Elcheninov A.G."/>
            <person name="Novikov A."/>
            <person name="Kochetkova T.V."/>
            <person name="Kublanov I.V."/>
        </authorList>
    </citation>
    <scope>NUCLEOTIDE SEQUENCE [LARGE SCALE GENOMIC DNA]</scope>
    <source>
        <strain evidence="2 3">3729k</strain>
    </source>
</reference>
<feature type="domain" description="Beta-ketoacyl synthase-like N-terminal" evidence="1">
    <location>
        <begin position="23"/>
        <end position="241"/>
    </location>
</feature>
<reference evidence="2 3" key="2">
    <citation type="submission" date="2019-09" db="EMBL/GenBank/DDBJ databases">
        <authorList>
            <person name="Mazur A."/>
        </authorList>
    </citation>
    <scope>NUCLEOTIDE SEQUENCE [LARGE SCALE GENOMIC DNA]</scope>
    <source>
        <strain evidence="2 3">3729k</strain>
    </source>
</reference>
<proteinExistence type="predicted"/>
<dbReference type="EMBL" id="VUOD01000001">
    <property type="protein sequence ID" value="KAA2285942.1"/>
    <property type="molecule type" value="Genomic_DNA"/>
</dbReference>
<evidence type="ECO:0000313" key="3">
    <source>
        <dbReference type="Proteomes" id="UP000322165"/>
    </source>
</evidence>
<dbReference type="GO" id="GO:0016746">
    <property type="term" value="F:acyltransferase activity"/>
    <property type="evidence" value="ECO:0007669"/>
    <property type="project" value="InterPro"/>
</dbReference>
<protein>
    <submittedName>
        <fullName evidence="2">Beta-ketoacyl synthase chain length factor</fullName>
    </submittedName>
</protein>
<dbReference type="InterPro" id="IPR016039">
    <property type="entry name" value="Thiolase-like"/>
</dbReference>
<dbReference type="SUPFAM" id="SSF53901">
    <property type="entry name" value="Thiolase-like"/>
    <property type="match status" value="1"/>
</dbReference>
<dbReference type="AlphaFoldDB" id="A0A5B2ZFR2"/>
<comment type="caution">
    <text evidence="2">The sequence shown here is derived from an EMBL/GenBank/DDBJ whole genome shotgun (WGS) entry which is preliminary data.</text>
</comment>
<gene>
    <name evidence="2" type="ORF">F0415_00075</name>
</gene>
<organism evidence="2 3">
    <name type="scientific">Arenimonas fontis</name>
    <dbReference type="NCBI Taxonomy" id="2608255"/>
    <lineage>
        <taxon>Bacteria</taxon>
        <taxon>Pseudomonadati</taxon>
        <taxon>Pseudomonadota</taxon>
        <taxon>Gammaproteobacteria</taxon>
        <taxon>Lysobacterales</taxon>
        <taxon>Lysobacteraceae</taxon>
        <taxon>Arenimonas</taxon>
    </lineage>
</organism>
<accession>A0A5B2ZFR2</accession>
<dbReference type="InterPro" id="IPR014030">
    <property type="entry name" value="Ketoacyl_synth_N"/>
</dbReference>
<keyword evidence="3" id="KW-1185">Reference proteome</keyword>
<dbReference type="Gene3D" id="3.40.47.10">
    <property type="match status" value="1"/>
</dbReference>